<dbReference type="InterPro" id="IPR050682">
    <property type="entry name" value="ModA/WtpA"/>
</dbReference>
<dbReference type="Proteomes" id="UP000642107">
    <property type="component" value="Unassembled WGS sequence"/>
</dbReference>
<dbReference type="Gene3D" id="3.40.190.10">
    <property type="entry name" value="Periplasmic binding protein-like II"/>
    <property type="match status" value="2"/>
</dbReference>
<dbReference type="Pfam" id="PF13531">
    <property type="entry name" value="SBP_bac_11"/>
    <property type="match status" value="1"/>
</dbReference>
<keyword evidence="3" id="KW-0732">Signal</keyword>
<accession>A0ABR9DQP8</accession>
<dbReference type="SUPFAM" id="SSF53850">
    <property type="entry name" value="Periplasmic binding protein-like II"/>
    <property type="match status" value="1"/>
</dbReference>
<dbReference type="PANTHER" id="PTHR30632">
    <property type="entry name" value="MOLYBDATE-BINDING PERIPLASMIC PROTEIN"/>
    <property type="match status" value="1"/>
</dbReference>
<feature type="region of interest" description="Disordered" evidence="4">
    <location>
        <begin position="60"/>
        <end position="79"/>
    </location>
</feature>
<dbReference type="EMBL" id="JACZDF010000003">
    <property type="protein sequence ID" value="MBD9699435.1"/>
    <property type="molecule type" value="Genomic_DNA"/>
</dbReference>
<comment type="similarity">
    <text evidence="1">Belongs to the bacterial solute-binding protein ModA family.</text>
</comment>
<comment type="caution">
    <text evidence="5">The sequence shown here is derived from an EMBL/GenBank/DDBJ whole genome shotgun (WGS) entry which is preliminary data.</text>
</comment>
<evidence type="ECO:0000256" key="2">
    <source>
        <dbReference type="ARBA" id="ARBA00022723"/>
    </source>
</evidence>
<dbReference type="RefSeq" id="WP_192279455.1">
    <property type="nucleotide sequence ID" value="NZ_JACZDF010000003.1"/>
</dbReference>
<keyword evidence="2" id="KW-0479">Metal-binding</keyword>
<gene>
    <name evidence="5" type="primary">modA</name>
    <name evidence="5" type="ORF">IGS67_08020</name>
</gene>
<keyword evidence="6" id="KW-1185">Reference proteome</keyword>
<organism evidence="5 6">
    <name type="scientific">Flavimobilis rhizosphaerae</name>
    <dbReference type="NCBI Taxonomy" id="2775421"/>
    <lineage>
        <taxon>Bacteria</taxon>
        <taxon>Bacillati</taxon>
        <taxon>Actinomycetota</taxon>
        <taxon>Actinomycetes</taxon>
        <taxon>Micrococcales</taxon>
        <taxon>Jonesiaceae</taxon>
        <taxon>Flavimobilis</taxon>
    </lineage>
</organism>
<evidence type="ECO:0000313" key="5">
    <source>
        <dbReference type="EMBL" id="MBD9699435.1"/>
    </source>
</evidence>
<sequence length="305" mass="30151">MNAARHVAIRPTAAARGEGRARTRPAARPVASRHVAALALAALAASGLVACADAVPSSGASSGTASSSGASSGTASPSGTTPAVAGRLVVLAAASLEPVLTELGDELEAAHPGLQIDFSFAASSALAEQVVAGAPADLLLTASAATMTTAAEHVTDQSVFAGNTLVIVTPPDNPGKVATLKDLENGDLRLALCAEEVPCGAAAAQVIEQAGLTVTPDTYAENVTAALTLALTGEVDAALVYTTDAKDAGEAVRTIEVPEAASVVNDYLVATVAEAPNPAAAAAFRALLDSERGRAALTDAGFRVP</sequence>
<feature type="region of interest" description="Disordered" evidence="4">
    <location>
        <begin position="1"/>
        <end position="28"/>
    </location>
</feature>
<proteinExistence type="inferred from homology"/>
<evidence type="ECO:0000256" key="4">
    <source>
        <dbReference type="SAM" id="MobiDB-lite"/>
    </source>
</evidence>
<name>A0ABR9DQP8_9MICO</name>
<dbReference type="InterPro" id="IPR005950">
    <property type="entry name" value="ModA"/>
</dbReference>
<evidence type="ECO:0000313" key="6">
    <source>
        <dbReference type="Proteomes" id="UP000642107"/>
    </source>
</evidence>
<dbReference type="NCBIfam" id="TIGR01256">
    <property type="entry name" value="modA"/>
    <property type="match status" value="1"/>
</dbReference>
<protein>
    <submittedName>
        <fullName evidence="5">Molybdate ABC transporter substrate-binding protein</fullName>
    </submittedName>
</protein>
<evidence type="ECO:0000256" key="3">
    <source>
        <dbReference type="ARBA" id="ARBA00022729"/>
    </source>
</evidence>
<dbReference type="PANTHER" id="PTHR30632:SF0">
    <property type="entry name" value="SULFATE-BINDING PROTEIN"/>
    <property type="match status" value="1"/>
</dbReference>
<evidence type="ECO:0000256" key="1">
    <source>
        <dbReference type="ARBA" id="ARBA00009175"/>
    </source>
</evidence>
<reference evidence="5 6" key="1">
    <citation type="submission" date="2020-09" db="EMBL/GenBank/DDBJ databases">
        <title>Flavimobilis rhizosphaerae sp. nov., isolated from rhizosphere soil of Spartina alterniflora.</title>
        <authorList>
            <person name="Hanqin C."/>
        </authorList>
    </citation>
    <scope>NUCLEOTIDE SEQUENCE [LARGE SCALE GENOMIC DNA]</scope>
    <source>
        <strain evidence="5 6">GY 10621</strain>
    </source>
</reference>